<evidence type="ECO:0000256" key="4">
    <source>
        <dbReference type="ARBA" id="ARBA00022723"/>
    </source>
</evidence>
<dbReference type="InterPro" id="IPR054712">
    <property type="entry name" value="Cas3-like_dom"/>
</dbReference>
<comment type="similarity">
    <text evidence="1">In the N-terminal section; belongs to the CRISPR-associated nuclease Cas3-HD family.</text>
</comment>
<dbReference type="EMBL" id="VSSQ01000116">
    <property type="protein sequence ID" value="MPL78470.1"/>
    <property type="molecule type" value="Genomic_DNA"/>
</dbReference>
<feature type="domain" description="Helicase ATP-binding" evidence="10">
    <location>
        <begin position="282"/>
        <end position="462"/>
    </location>
</feature>
<dbReference type="Pfam" id="PF01966">
    <property type="entry name" value="HD"/>
    <property type="match status" value="1"/>
</dbReference>
<dbReference type="InterPro" id="IPR011545">
    <property type="entry name" value="DEAD/DEAH_box_helicase_dom"/>
</dbReference>
<keyword evidence="9" id="KW-0051">Antiviral defense</keyword>
<evidence type="ECO:0000256" key="8">
    <source>
        <dbReference type="ARBA" id="ARBA00022840"/>
    </source>
</evidence>
<evidence type="ECO:0000256" key="7">
    <source>
        <dbReference type="ARBA" id="ARBA00022806"/>
    </source>
</evidence>
<dbReference type="GO" id="GO:0046872">
    <property type="term" value="F:metal ion binding"/>
    <property type="evidence" value="ECO:0007669"/>
    <property type="project" value="UniProtKB-KW"/>
</dbReference>
<evidence type="ECO:0000256" key="9">
    <source>
        <dbReference type="ARBA" id="ARBA00023118"/>
    </source>
</evidence>
<keyword evidence="7" id="KW-0347">Helicase</keyword>
<dbReference type="CDD" id="cd17930">
    <property type="entry name" value="DEXHc_cas3"/>
    <property type="match status" value="1"/>
</dbReference>
<evidence type="ECO:0008006" key="14">
    <source>
        <dbReference type="Google" id="ProtNLM"/>
    </source>
</evidence>
<dbReference type="GO" id="GO:0004386">
    <property type="term" value="F:helicase activity"/>
    <property type="evidence" value="ECO:0007669"/>
    <property type="project" value="UniProtKB-KW"/>
</dbReference>
<dbReference type="NCBIfam" id="TIGR01596">
    <property type="entry name" value="cas3_HD"/>
    <property type="match status" value="1"/>
</dbReference>
<evidence type="ECO:0000256" key="1">
    <source>
        <dbReference type="ARBA" id="ARBA00006847"/>
    </source>
</evidence>
<dbReference type="GO" id="GO:0051607">
    <property type="term" value="P:defense response to virus"/>
    <property type="evidence" value="ECO:0007669"/>
    <property type="project" value="UniProtKB-KW"/>
</dbReference>
<dbReference type="PROSITE" id="PS51194">
    <property type="entry name" value="HELICASE_CTER"/>
    <property type="match status" value="1"/>
</dbReference>
<evidence type="ECO:0000256" key="6">
    <source>
        <dbReference type="ARBA" id="ARBA00022801"/>
    </source>
</evidence>
<dbReference type="Gene3D" id="1.10.3210.30">
    <property type="match status" value="1"/>
</dbReference>
<dbReference type="GO" id="GO:0005524">
    <property type="term" value="F:ATP binding"/>
    <property type="evidence" value="ECO:0007669"/>
    <property type="project" value="UniProtKB-KW"/>
</dbReference>
<evidence type="ECO:0000259" key="11">
    <source>
        <dbReference type="PROSITE" id="PS51194"/>
    </source>
</evidence>
<evidence type="ECO:0000256" key="5">
    <source>
        <dbReference type="ARBA" id="ARBA00022741"/>
    </source>
</evidence>
<proteinExistence type="inferred from homology"/>
<dbReference type="Pfam" id="PF22590">
    <property type="entry name" value="Cas3-like_C_2"/>
    <property type="match status" value="1"/>
</dbReference>
<keyword evidence="6" id="KW-0378">Hydrolase</keyword>
<gene>
    <name evidence="13" type="ORF">SDC9_24339</name>
</gene>
<sequence length="821" mass="93742">MLFLLVIYERRINYNMFCAHIDPVTFKEQSVKEHLKNVSEMARQFGDKVSLGNTAGLAGILHDMGKETKKFNNYIHYSSKNPNDKSLKGTITHSTAGAKFIYENFYASKDIFQKLTAQIISLAICSHHGGLMDCLNLHGEALYTDRMTSNEEILFYKEALTNYQNDCFNFEKINQMFDEATIEMRNCYRNIEMICKNSEFEDKVEFKKFAVGLVQKYIFSCIVDADRYDTYNFVAGLKFLPKMDKISLWEELLKEIETALEKYPKISNIDLLRSNISTQCGEAGLKKPGIYKLSVPTGGGKTLSSLRYALQHAKEFNKDRIFYIIPFTTIIDQTAKEFKAIFRRDDIILEHHSNLVVDNNQEEYKLLTERWDSPIVITTMVQFLDTLFSGGTQNVRRLHNFANAIFIFDEIQAIPIKCVNMFNSAINFLVEICHATVVVCTATQPCLETTQMPLKLSKESNIIDNNKIDLSGFKRVNLVDKRIVSGYGDEDIRDMVIDIMENVKSILVIVNTKNTAKAIFNELKLANKVLRKEKQYSLFHLSTNMCPTHRMKILQAIKEKLGHNRVVCISTQLIEAGVNISFGCVIRDLAGLDSIAQAAGRCNRHGENKTGNVYIVNIKNENISKLVDIKKGQECTLRVLNEFQEMPELFENDLLSEKAMKRYYKYYFHNRENDMYYNLPKPNNDCTLYQLLASNSGAVQAFKSRTGKNTDLILEQSFKIAGDNFRVIDQNTTGVIVPYGEEGKALIANINGKCNIVELKKYLKKAQQFSVNLYETERKYIEGRQGIVELNNGGVLALIEGFYSEEIGVTVQGEPMNFLNS</sequence>
<dbReference type="PROSITE" id="PS51643">
    <property type="entry name" value="HD_CAS3"/>
    <property type="match status" value="1"/>
</dbReference>
<keyword evidence="4" id="KW-0479">Metal-binding</keyword>
<dbReference type="SUPFAM" id="SSF52540">
    <property type="entry name" value="P-loop containing nucleoside triphosphate hydrolases"/>
    <property type="match status" value="1"/>
</dbReference>
<dbReference type="Gene3D" id="3.40.50.300">
    <property type="entry name" value="P-loop containing nucleotide triphosphate hydrolases"/>
    <property type="match status" value="2"/>
</dbReference>
<evidence type="ECO:0000259" key="10">
    <source>
        <dbReference type="PROSITE" id="PS51192"/>
    </source>
</evidence>
<dbReference type="NCBIfam" id="TIGR01587">
    <property type="entry name" value="cas3_core"/>
    <property type="match status" value="1"/>
</dbReference>
<dbReference type="GO" id="GO:0003676">
    <property type="term" value="F:nucleic acid binding"/>
    <property type="evidence" value="ECO:0007669"/>
    <property type="project" value="InterPro"/>
</dbReference>
<reference evidence="13" key="1">
    <citation type="submission" date="2019-08" db="EMBL/GenBank/DDBJ databases">
        <authorList>
            <person name="Kucharzyk K."/>
            <person name="Murdoch R.W."/>
            <person name="Higgins S."/>
            <person name="Loffler F."/>
        </authorList>
    </citation>
    <scope>NUCLEOTIDE SEQUENCE</scope>
</reference>
<dbReference type="InterPro" id="IPR027417">
    <property type="entry name" value="P-loop_NTPase"/>
</dbReference>
<keyword evidence="8" id="KW-0067">ATP-binding</keyword>
<dbReference type="InterPro" id="IPR038257">
    <property type="entry name" value="CRISPR-assoc_Cas3_HD_sf"/>
</dbReference>
<evidence type="ECO:0000256" key="3">
    <source>
        <dbReference type="ARBA" id="ARBA00022722"/>
    </source>
</evidence>
<name>A0A644UHW2_9ZZZZ</name>
<dbReference type="SMART" id="SM00487">
    <property type="entry name" value="DEXDc"/>
    <property type="match status" value="1"/>
</dbReference>
<dbReference type="PROSITE" id="PS51192">
    <property type="entry name" value="HELICASE_ATP_BIND_1"/>
    <property type="match status" value="1"/>
</dbReference>
<dbReference type="PANTHER" id="PTHR24031">
    <property type="entry name" value="RNA HELICASE"/>
    <property type="match status" value="1"/>
</dbReference>
<feature type="domain" description="HD Cas3-type" evidence="12">
    <location>
        <begin position="24"/>
        <end position="228"/>
    </location>
</feature>
<comment type="caution">
    <text evidence="13">The sequence shown here is derived from an EMBL/GenBank/DDBJ whole genome shotgun (WGS) entry which is preliminary data.</text>
</comment>
<dbReference type="GO" id="GO:0004518">
    <property type="term" value="F:nuclease activity"/>
    <property type="evidence" value="ECO:0007669"/>
    <property type="project" value="UniProtKB-KW"/>
</dbReference>
<dbReference type="InterPro" id="IPR006674">
    <property type="entry name" value="HD_domain"/>
</dbReference>
<dbReference type="SMART" id="SM00490">
    <property type="entry name" value="HELICc"/>
    <property type="match status" value="1"/>
</dbReference>
<comment type="similarity">
    <text evidence="2">In the central section; belongs to the CRISPR-associated helicase Cas3 family.</text>
</comment>
<organism evidence="13">
    <name type="scientific">bioreactor metagenome</name>
    <dbReference type="NCBI Taxonomy" id="1076179"/>
    <lineage>
        <taxon>unclassified sequences</taxon>
        <taxon>metagenomes</taxon>
        <taxon>ecological metagenomes</taxon>
    </lineage>
</organism>
<dbReference type="CDD" id="cd09641">
    <property type="entry name" value="Cas3''_I"/>
    <property type="match status" value="1"/>
</dbReference>
<keyword evidence="3" id="KW-0540">Nuclease</keyword>
<dbReference type="SUPFAM" id="SSF109604">
    <property type="entry name" value="HD-domain/PDEase-like"/>
    <property type="match status" value="1"/>
</dbReference>
<dbReference type="AlphaFoldDB" id="A0A644UHW2"/>
<evidence type="ECO:0000256" key="2">
    <source>
        <dbReference type="ARBA" id="ARBA00009046"/>
    </source>
</evidence>
<protein>
    <recommendedName>
        <fullName evidence="14">CRISPR-associated nuclease/helicase Cas3</fullName>
    </recommendedName>
</protein>
<accession>A0A644UHW2</accession>
<dbReference type="InterPro" id="IPR014001">
    <property type="entry name" value="Helicase_ATP-bd"/>
</dbReference>
<evidence type="ECO:0000313" key="13">
    <source>
        <dbReference type="EMBL" id="MPL78470.1"/>
    </source>
</evidence>
<feature type="domain" description="Helicase C-terminal" evidence="11">
    <location>
        <begin position="495"/>
        <end position="654"/>
    </location>
</feature>
<dbReference type="InterPro" id="IPR006483">
    <property type="entry name" value="CRISPR-assoc_Cas3_HD"/>
</dbReference>
<evidence type="ECO:0000259" key="12">
    <source>
        <dbReference type="PROSITE" id="PS51643"/>
    </source>
</evidence>
<dbReference type="InterPro" id="IPR006474">
    <property type="entry name" value="Helicase_Cas3_CRISPR-ass_core"/>
</dbReference>
<keyword evidence="5" id="KW-0547">Nucleotide-binding</keyword>
<dbReference type="GO" id="GO:0016787">
    <property type="term" value="F:hydrolase activity"/>
    <property type="evidence" value="ECO:0007669"/>
    <property type="project" value="UniProtKB-KW"/>
</dbReference>
<dbReference type="Pfam" id="PF00270">
    <property type="entry name" value="DEAD"/>
    <property type="match status" value="1"/>
</dbReference>
<dbReference type="InterPro" id="IPR001650">
    <property type="entry name" value="Helicase_C-like"/>
</dbReference>